<proteinExistence type="predicted"/>
<name>A0A9P7GKQ9_9AGAR</name>
<dbReference type="AlphaFoldDB" id="A0A9P7GKQ9"/>
<evidence type="ECO:0000313" key="3">
    <source>
        <dbReference type="Proteomes" id="UP000717328"/>
    </source>
</evidence>
<keyword evidence="1" id="KW-0812">Transmembrane</keyword>
<feature type="transmembrane region" description="Helical" evidence="1">
    <location>
        <begin position="58"/>
        <end position="80"/>
    </location>
</feature>
<keyword evidence="1" id="KW-1133">Transmembrane helix</keyword>
<dbReference type="Proteomes" id="UP000717328">
    <property type="component" value="Unassembled WGS sequence"/>
</dbReference>
<gene>
    <name evidence="2" type="ORF">H0H81_012614</name>
</gene>
<feature type="transmembrane region" description="Helical" evidence="1">
    <location>
        <begin position="23"/>
        <end position="46"/>
    </location>
</feature>
<organism evidence="2 3">
    <name type="scientific">Sphagnurus paluster</name>
    <dbReference type="NCBI Taxonomy" id="117069"/>
    <lineage>
        <taxon>Eukaryota</taxon>
        <taxon>Fungi</taxon>
        <taxon>Dikarya</taxon>
        <taxon>Basidiomycota</taxon>
        <taxon>Agaricomycotina</taxon>
        <taxon>Agaricomycetes</taxon>
        <taxon>Agaricomycetidae</taxon>
        <taxon>Agaricales</taxon>
        <taxon>Tricholomatineae</taxon>
        <taxon>Lyophyllaceae</taxon>
        <taxon>Sphagnurus</taxon>
    </lineage>
</organism>
<keyword evidence="1" id="KW-0472">Membrane</keyword>
<evidence type="ECO:0000256" key="1">
    <source>
        <dbReference type="SAM" id="Phobius"/>
    </source>
</evidence>
<sequence>MPPPTELDALVVTETYAQDTRPVLAFIIVSSLLAAILLPLLGLLIAQSTSRSRRTTFFALNVIAVCLGILDGILCIHLSVSRDTPKLGALTRQPYVQVTSLLSPFSTLNPVENFMYTFLSVWVPWITEAILLFRVVVVYRSSFACLSQMLPLLAFPIIVKVARAVCNIIFLVHRKPSSWQPNLHAFANAQTLDTWPVKVTWVLEFVDNLYVLVPRPLSSMLT</sequence>
<keyword evidence="3" id="KW-1185">Reference proteome</keyword>
<evidence type="ECO:0000313" key="2">
    <source>
        <dbReference type="EMBL" id="KAG5650328.1"/>
    </source>
</evidence>
<protein>
    <submittedName>
        <fullName evidence="2">Uncharacterized protein</fullName>
    </submittedName>
</protein>
<reference evidence="2" key="1">
    <citation type="submission" date="2021-02" db="EMBL/GenBank/DDBJ databases">
        <authorList>
            <person name="Nieuwenhuis M."/>
            <person name="Van De Peppel L.J.J."/>
        </authorList>
    </citation>
    <scope>NUCLEOTIDE SEQUENCE</scope>
    <source>
        <strain evidence="2">D49</strain>
    </source>
</reference>
<comment type="caution">
    <text evidence="2">The sequence shown here is derived from an EMBL/GenBank/DDBJ whole genome shotgun (WGS) entry which is preliminary data.</text>
</comment>
<accession>A0A9P7GKQ9</accession>
<feature type="transmembrane region" description="Helical" evidence="1">
    <location>
        <begin position="149"/>
        <end position="172"/>
    </location>
</feature>
<reference evidence="2" key="2">
    <citation type="submission" date="2021-10" db="EMBL/GenBank/DDBJ databases">
        <title>Phylogenomics reveals ancestral predisposition of the termite-cultivated fungus Termitomyces towards a domesticated lifestyle.</title>
        <authorList>
            <person name="Auxier B."/>
            <person name="Grum-Grzhimaylo A."/>
            <person name="Cardenas M.E."/>
            <person name="Lodge J.D."/>
            <person name="Laessoe T."/>
            <person name="Pedersen O."/>
            <person name="Smith M.E."/>
            <person name="Kuyper T.W."/>
            <person name="Franco-Molano E.A."/>
            <person name="Baroni T.J."/>
            <person name="Aanen D.K."/>
        </authorList>
    </citation>
    <scope>NUCLEOTIDE SEQUENCE</scope>
    <source>
        <strain evidence="2">D49</strain>
    </source>
</reference>
<dbReference type="EMBL" id="JABCKI010000481">
    <property type="protein sequence ID" value="KAG5650328.1"/>
    <property type="molecule type" value="Genomic_DNA"/>
</dbReference>
<feature type="transmembrane region" description="Helical" evidence="1">
    <location>
        <begin position="114"/>
        <end position="137"/>
    </location>
</feature>
<dbReference type="OrthoDB" id="2548432at2759"/>